<sequence>MRRAVRPDHAVADEVGVVRGVAEVAAVGVEFAAFGVGLFDALVDPVPDETALHPPFAAEELEVVDQRTVAVAHRVGVFAHDERTGVVAGEEPFDRVERRIHRADGVGDVGVEPFGRLPRRPVVALPDMLAHRAFVVDEAGGVVAADPAGHAAEVRADAGLVAERPLEDAGVVFVADDHA</sequence>
<evidence type="ECO:0000313" key="1">
    <source>
        <dbReference type="EMBL" id="MPN52490.1"/>
    </source>
</evidence>
<dbReference type="AlphaFoldDB" id="A0A645IN14"/>
<proteinExistence type="predicted"/>
<comment type="caution">
    <text evidence="1">The sequence shown here is derived from an EMBL/GenBank/DDBJ whole genome shotgun (WGS) entry which is preliminary data.</text>
</comment>
<protein>
    <submittedName>
        <fullName evidence="1">Uncharacterized protein</fullName>
    </submittedName>
</protein>
<dbReference type="EMBL" id="VSSQ01118657">
    <property type="protein sequence ID" value="MPN52490.1"/>
    <property type="molecule type" value="Genomic_DNA"/>
</dbReference>
<accession>A0A645IN14</accession>
<organism evidence="1">
    <name type="scientific">bioreactor metagenome</name>
    <dbReference type="NCBI Taxonomy" id="1076179"/>
    <lineage>
        <taxon>unclassified sequences</taxon>
        <taxon>metagenomes</taxon>
        <taxon>ecological metagenomes</taxon>
    </lineage>
</organism>
<gene>
    <name evidence="1" type="ORF">SDC9_200152</name>
</gene>
<reference evidence="1" key="1">
    <citation type="submission" date="2019-08" db="EMBL/GenBank/DDBJ databases">
        <authorList>
            <person name="Kucharzyk K."/>
            <person name="Murdoch R.W."/>
            <person name="Higgins S."/>
            <person name="Loffler F."/>
        </authorList>
    </citation>
    <scope>NUCLEOTIDE SEQUENCE</scope>
</reference>
<name>A0A645IN14_9ZZZZ</name>